<evidence type="ECO:0000313" key="3">
    <source>
        <dbReference type="Proteomes" id="UP001281761"/>
    </source>
</evidence>
<keyword evidence="1" id="KW-0732">Signal</keyword>
<sequence length="579" mass="65907">MRCSTISFLIFLFVNVHPQTIMLQDPSGLCDFSSELLLSRGQKRDRSLQSCTSKCMDNNEICLDECQSQYEACVLLPNGDKAICSKSLRNCRRPCQQIKKDCEMLCLQSFVQQCEVDCSFYVQNTIDECDFNLEECRLTCLIGDLTCERKCTVERRYCETNSRECGDVCLSNCKQNLPTCADNCLNDMESGFEVCEVEREECLNFCERKSRDRTALILCQSQCDDARLACKAEFRTSFTECQQLCDTDTEEDCMQVCEKEKQTCLTDSSDALDICRYSSLTSKASSTECNRLWRERNENCRLQFDTCLSIKCQPTAGNCRDDCLAFTDDCYSSAEIQLQRCVNNCRSNQQCQSSCKNDYRAMKESCRTAFTNCAAECEMGSVDVCVMDCEAQKQVGLNACDAELDRCNQRSSSNTQQIACLRSRRVCEASVRDLEESCTKSCDGSLDKDLETCKVNQQRMLDVCLQSYNDCDQKCSASANTKCQGVCLQARRDCQTRTTDELTLCEQSAKLKWGDRCSEDCSSQRQKCLDANETWFDTCFNEKCRGDSACQRQCRQKRRTNSHTCTTEYEICNNDCAFA</sequence>
<name>A0ABQ9YHA8_9EUKA</name>
<feature type="chain" id="PRO_5045751571" description="Balbiani ring protein 3-like" evidence="1">
    <location>
        <begin position="19"/>
        <end position="579"/>
    </location>
</feature>
<dbReference type="Proteomes" id="UP001281761">
    <property type="component" value="Unassembled WGS sequence"/>
</dbReference>
<evidence type="ECO:0008006" key="4">
    <source>
        <dbReference type="Google" id="ProtNLM"/>
    </source>
</evidence>
<accession>A0ABQ9YHA8</accession>
<evidence type="ECO:0000256" key="1">
    <source>
        <dbReference type="SAM" id="SignalP"/>
    </source>
</evidence>
<proteinExistence type="predicted"/>
<gene>
    <name evidence="2" type="ORF">BLNAU_1678</name>
</gene>
<organism evidence="2 3">
    <name type="scientific">Blattamonas nauphoetae</name>
    <dbReference type="NCBI Taxonomy" id="2049346"/>
    <lineage>
        <taxon>Eukaryota</taxon>
        <taxon>Metamonada</taxon>
        <taxon>Preaxostyla</taxon>
        <taxon>Oxymonadida</taxon>
        <taxon>Blattamonas</taxon>
    </lineage>
</organism>
<keyword evidence="3" id="KW-1185">Reference proteome</keyword>
<reference evidence="2 3" key="1">
    <citation type="journal article" date="2022" name="bioRxiv">
        <title>Genomics of Preaxostyla Flagellates Illuminates Evolutionary Transitions and the Path Towards Mitochondrial Loss.</title>
        <authorList>
            <person name="Novak L.V.F."/>
            <person name="Treitli S.C."/>
            <person name="Pyrih J."/>
            <person name="Halakuc P."/>
            <person name="Pipaliya S.V."/>
            <person name="Vacek V."/>
            <person name="Brzon O."/>
            <person name="Soukal P."/>
            <person name="Eme L."/>
            <person name="Dacks J.B."/>
            <person name="Karnkowska A."/>
            <person name="Elias M."/>
            <person name="Hampl V."/>
        </authorList>
    </citation>
    <scope>NUCLEOTIDE SEQUENCE [LARGE SCALE GENOMIC DNA]</scope>
    <source>
        <strain evidence="2">NAU3</strain>
        <tissue evidence="2">Gut</tissue>
    </source>
</reference>
<comment type="caution">
    <text evidence="2">The sequence shown here is derived from an EMBL/GenBank/DDBJ whole genome shotgun (WGS) entry which is preliminary data.</text>
</comment>
<evidence type="ECO:0000313" key="2">
    <source>
        <dbReference type="EMBL" id="KAK2963145.1"/>
    </source>
</evidence>
<protein>
    <recommendedName>
        <fullName evidence="4">Balbiani ring protein 3-like</fullName>
    </recommendedName>
</protein>
<feature type="signal peptide" evidence="1">
    <location>
        <begin position="1"/>
        <end position="18"/>
    </location>
</feature>
<dbReference type="EMBL" id="JARBJD010000007">
    <property type="protein sequence ID" value="KAK2963145.1"/>
    <property type="molecule type" value="Genomic_DNA"/>
</dbReference>